<keyword evidence="2" id="KW-1185">Reference proteome</keyword>
<dbReference type="Proteomes" id="UP001635816">
    <property type="component" value="Unassembled WGS sequence"/>
</dbReference>
<comment type="caution">
    <text evidence="1">The sequence shown here is derived from an EMBL/GenBank/DDBJ whole genome shotgun (WGS) entry which is preliminary data.</text>
</comment>
<protein>
    <submittedName>
        <fullName evidence="1">Uncharacterized protein</fullName>
    </submittedName>
</protein>
<gene>
    <name evidence="1" type="ORF">ACK4CT_36060</name>
</gene>
<evidence type="ECO:0000313" key="2">
    <source>
        <dbReference type="Proteomes" id="UP001635816"/>
    </source>
</evidence>
<evidence type="ECO:0000313" key="1">
    <source>
        <dbReference type="EMBL" id="MFN6548566.1"/>
    </source>
</evidence>
<name>A0ABW9LKN6_9MYCO</name>
<sequence>MTSTAEQLAAYKADIDAKYARGYVPAKTAAAQRRQRIEEDRKQPQWLLLDDNGNVDGWHTYSRDQGWDTEETVWKKFEPRKKDRERLQAQGWTVIRDDGRSRELKTALADPGGP</sequence>
<organism evidence="1 2">
    <name type="scientific">Mycolicibacterium nivoides</name>
    <dbReference type="NCBI Taxonomy" id="2487344"/>
    <lineage>
        <taxon>Bacteria</taxon>
        <taxon>Bacillati</taxon>
        <taxon>Actinomycetota</taxon>
        <taxon>Actinomycetes</taxon>
        <taxon>Mycobacteriales</taxon>
        <taxon>Mycobacteriaceae</taxon>
        <taxon>Mycolicibacterium</taxon>
    </lineage>
</organism>
<proteinExistence type="predicted"/>
<accession>A0ABW9LKN6</accession>
<reference evidence="1 2" key="1">
    <citation type="submission" date="2024-12" db="EMBL/GenBank/DDBJ databases">
        <title>The coexistence of Mycolicibacterium septicum and Mycolicibacterium nivoides in clinical samples.</title>
        <authorList>
            <person name="Wang C."/>
            <person name="Feng Y."/>
            <person name="Zong Z."/>
        </authorList>
    </citation>
    <scope>NUCLEOTIDE SEQUENCE [LARGE SCALE GENOMIC DNA]</scope>
    <source>
        <strain evidence="1 2">120309</strain>
    </source>
</reference>
<dbReference type="EMBL" id="JBKBDD010000028">
    <property type="protein sequence ID" value="MFN6548566.1"/>
    <property type="molecule type" value="Genomic_DNA"/>
</dbReference>
<dbReference type="RefSeq" id="WP_409545958.1">
    <property type="nucleotide sequence ID" value="NZ_JBKBDD010000028.1"/>
</dbReference>